<accession>A0A1B2EPW5</accession>
<name>A0A1B2EPW5_9HYPH</name>
<protein>
    <recommendedName>
        <fullName evidence="2">SPW repeat-containing integral membrane domain-containing protein</fullName>
    </recommendedName>
</protein>
<feature type="domain" description="SPW repeat-containing integral membrane" evidence="2">
    <location>
        <begin position="4"/>
        <end position="97"/>
    </location>
</feature>
<evidence type="ECO:0000256" key="1">
    <source>
        <dbReference type="SAM" id="Phobius"/>
    </source>
</evidence>
<sequence length="118" mass="13189">MAINSVNVALGAILFAAPWLFGFGHEAWASLNARLSGGIVILLALLAVLHTHDWEEWLNVIAGLWIIGAPWMLWFDDVPAARWIHVIVGFCIVAIAAFELYRLYHAPDGTNAERRRTR</sequence>
<feature type="transmembrane region" description="Helical" evidence="1">
    <location>
        <begin position="57"/>
        <end position="74"/>
    </location>
</feature>
<keyword evidence="1" id="KW-0812">Transmembrane</keyword>
<gene>
    <name evidence="3" type="ORF">BB934_16020</name>
</gene>
<reference evidence="3" key="1">
    <citation type="submission" date="2016-07" db="EMBL/GenBank/DDBJ databases">
        <title>Microvirga ossetica sp. nov. a new species of rhizobia isolated from root nodules of the legume species Vicia alpestris Steven originated from North Ossetia region in the Caucasus.</title>
        <authorList>
            <person name="Safronova V.I."/>
            <person name="Kuznetsova I.G."/>
            <person name="Sazanova A.L."/>
            <person name="Belimov A."/>
            <person name="Andronov E."/>
            <person name="Osledkin Y.S."/>
            <person name="Onishchuk O.P."/>
            <person name="Kurchak O.N."/>
            <person name="Shaposhnikov A.I."/>
            <person name="Willems A."/>
            <person name="Tikhonovich I.A."/>
        </authorList>
    </citation>
    <scope>NUCLEOTIDE SEQUENCE [LARGE SCALE GENOMIC DNA]</scope>
    <source>
        <strain evidence="3">V5/3M</strain>
    </source>
</reference>
<evidence type="ECO:0000313" key="3">
    <source>
        <dbReference type="EMBL" id="ANY81852.1"/>
    </source>
</evidence>
<keyword evidence="1" id="KW-0472">Membrane</keyword>
<keyword evidence="1" id="KW-1133">Transmembrane helix</keyword>
<dbReference type="AlphaFoldDB" id="A0A1B2EPW5"/>
<evidence type="ECO:0000259" key="2">
    <source>
        <dbReference type="Pfam" id="PF03779"/>
    </source>
</evidence>
<proteinExistence type="predicted"/>
<dbReference type="Pfam" id="PF03779">
    <property type="entry name" value="SPW"/>
    <property type="match status" value="1"/>
</dbReference>
<feature type="transmembrane region" description="Helical" evidence="1">
    <location>
        <begin position="31"/>
        <end position="50"/>
    </location>
</feature>
<organism evidence="3">
    <name type="scientific">Microvirga ossetica</name>
    <dbReference type="NCBI Taxonomy" id="1882682"/>
    <lineage>
        <taxon>Bacteria</taxon>
        <taxon>Pseudomonadati</taxon>
        <taxon>Pseudomonadota</taxon>
        <taxon>Alphaproteobacteria</taxon>
        <taxon>Hyphomicrobiales</taxon>
        <taxon>Methylobacteriaceae</taxon>
        <taxon>Microvirga</taxon>
    </lineage>
</organism>
<feature type="transmembrane region" description="Helical" evidence="1">
    <location>
        <begin position="7"/>
        <end position="25"/>
    </location>
</feature>
<dbReference type="KEGG" id="moc:BB934_16020"/>
<dbReference type="InterPro" id="IPR005530">
    <property type="entry name" value="SPW"/>
</dbReference>
<dbReference type="EMBL" id="CP016616">
    <property type="protein sequence ID" value="ANY81852.1"/>
    <property type="molecule type" value="Genomic_DNA"/>
</dbReference>
<feature type="transmembrane region" description="Helical" evidence="1">
    <location>
        <begin position="80"/>
        <end position="101"/>
    </location>
</feature>